<dbReference type="GeneID" id="20807384"/>
<evidence type="ECO:0000256" key="3">
    <source>
        <dbReference type="ARBA" id="ARBA00022816"/>
    </source>
</evidence>
<dbReference type="AlphaFoldDB" id="W4GSE0"/>
<dbReference type="SUPFAM" id="SSF69322">
    <property type="entry name" value="Tricorn protease domain 2"/>
    <property type="match status" value="1"/>
</dbReference>
<proteinExistence type="predicted"/>
<keyword evidence="3" id="KW-0509">mRNA transport</keyword>
<dbReference type="InterPro" id="IPR037700">
    <property type="entry name" value="NUP88/NUP82"/>
</dbReference>
<dbReference type="GO" id="GO:0017056">
    <property type="term" value="F:structural constituent of nuclear pore"/>
    <property type="evidence" value="ECO:0007669"/>
    <property type="project" value="InterPro"/>
</dbReference>
<dbReference type="VEuPathDB" id="FungiDB:H257_05388"/>
<feature type="compositionally biased region" description="Basic residues" evidence="8">
    <location>
        <begin position="1"/>
        <end position="12"/>
    </location>
</feature>
<keyword evidence="2" id="KW-0813">Transport</keyword>
<keyword evidence="6" id="KW-0906">Nuclear pore complex</keyword>
<evidence type="ECO:0000313" key="9">
    <source>
        <dbReference type="EMBL" id="ETV81818.1"/>
    </source>
</evidence>
<gene>
    <name evidence="9" type="ORF">H257_05388</name>
</gene>
<evidence type="ECO:0000256" key="4">
    <source>
        <dbReference type="ARBA" id="ARBA00022927"/>
    </source>
</evidence>
<dbReference type="PANTHER" id="PTHR13257">
    <property type="entry name" value="NUCLEOPORIN NUP84-RELATED"/>
    <property type="match status" value="1"/>
</dbReference>
<dbReference type="GO" id="GO:0006606">
    <property type="term" value="P:protein import into nucleus"/>
    <property type="evidence" value="ECO:0007669"/>
    <property type="project" value="TreeGrafter"/>
</dbReference>
<comment type="subcellular location">
    <subcellularLocation>
        <location evidence="1">Nucleus</location>
        <location evidence="1">Nuclear pore complex</location>
    </subcellularLocation>
</comment>
<organism evidence="9">
    <name type="scientific">Aphanomyces astaci</name>
    <name type="common">Crayfish plague agent</name>
    <dbReference type="NCBI Taxonomy" id="112090"/>
    <lineage>
        <taxon>Eukaryota</taxon>
        <taxon>Sar</taxon>
        <taxon>Stramenopiles</taxon>
        <taxon>Oomycota</taxon>
        <taxon>Saprolegniomycetes</taxon>
        <taxon>Saprolegniales</taxon>
        <taxon>Verrucalvaceae</taxon>
        <taxon>Aphanomyces</taxon>
    </lineage>
</organism>
<dbReference type="GO" id="GO:0000056">
    <property type="term" value="P:ribosomal small subunit export from nucleus"/>
    <property type="evidence" value="ECO:0007669"/>
    <property type="project" value="InterPro"/>
</dbReference>
<name>W4GSE0_APHAT</name>
<dbReference type="PANTHER" id="PTHR13257:SF0">
    <property type="entry name" value="NUCLEAR PORE COMPLEX PROTEIN NUP88"/>
    <property type="match status" value="1"/>
</dbReference>
<evidence type="ECO:0000256" key="7">
    <source>
        <dbReference type="ARBA" id="ARBA00023242"/>
    </source>
</evidence>
<keyword evidence="5" id="KW-0811">Translocation</keyword>
<evidence type="ECO:0000256" key="1">
    <source>
        <dbReference type="ARBA" id="ARBA00004567"/>
    </source>
</evidence>
<dbReference type="STRING" id="112090.W4GSE0"/>
<dbReference type="EMBL" id="KI913123">
    <property type="protein sequence ID" value="ETV81818.1"/>
    <property type="molecule type" value="Genomic_DNA"/>
</dbReference>
<reference evidence="9" key="1">
    <citation type="submission" date="2013-12" db="EMBL/GenBank/DDBJ databases">
        <title>The Genome Sequence of Aphanomyces astaci APO3.</title>
        <authorList>
            <consortium name="The Broad Institute Genomics Platform"/>
            <person name="Russ C."/>
            <person name="Tyler B."/>
            <person name="van West P."/>
            <person name="Dieguez-Uribeondo J."/>
            <person name="Young S.K."/>
            <person name="Zeng Q."/>
            <person name="Gargeya S."/>
            <person name="Fitzgerald M."/>
            <person name="Abouelleil A."/>
            <person name="Alvarado L."/>
            <person name="Chapman S.B."/>
            <person name="Gainer-Dewar J."/>
            <person name="Goldberg J."/>
            <person name="Griggs A."/>
            <person name="Gujja S."/>
            <person name="Hansen M."/>
            <person name="Howarth C."/>
            <person name="Imamovic A."/>
            <person name="Ireland A."/>
            <person name="Larimer J."/>
            <person name="McCowan C."/>
            <person name="Murphy C."/>
            <person name="Pearson M."/>
            <person name="Poon T.W."/>
            <person name="Priest M."/>
            <person name="Roberts A."/>
            <person name="Saif S."/>
            <person name="Shea T."/>
            <person name="Sykes S."/>
            <person name="Wortman J."/>
            <person name="Nusbaum C."/>
            <person name="Birren B."/>
        </authorList>
    </citation>
    <scope>NUCLEOTIDE SEQUENCE [LARGE SCALE GENOMIC DNA]</scope>
    <source>
        <strain evidence="9">APO3</strain>
    </source>
</reference>
<keyword evidence="4" id="KW-0653">Protein transport</keyword>
<dbReference type="Pfam" id="PF10168">
    <property type="entry name" value="Nup88"/>
    <property type="match status" value="1"/>
</dbReference>
<feature type="compositionally biased region" description="Low complexity" evidence="8">
    <location>
        <begin position="23"/>
        <end position="49"/>
    </location>
</feature>
<dbReference type="RefSeq" id="XP_009828555.1">
    <property type="nucleotide sequence ID" value="XM_009830253.1"/>
</dbReference>
<evidence type="ECO:0000256" key="2">
    <source>
        <dbReference type="ARBA" id="ARBA00022448"/>
    </source>
</evidence>
<sequence>MHRPGTKPRVMKKATSNAFKLNTSTASSAPSASPGSSSTSDARSSNATSKPAASGSSATDSFLSALATASTVAAATLANVLPDVHVNLFCLCETSGDLVFVGAKGRLCHINIHASKPSLHDLTPTKSSDKVNVHVLSSASHLAFNSRGTKVLVQTNEGALYVFNLPLSAHHRLTPTPQLVQVVFADGSRRVVKLDDVPSPDTTSVQRALATLSPSDRAKVKTVVPDVFEVDLRRLLLLPTVTAVSATWHPLSDSHVVLLTSTDDLLVYATDDSTFSPEQTHPLSFAPPSSSVGASATTSLSFGPVTGWEALTVYILRSNGDLFALSPILPHDGASVPASLLRFLHQATDGQLTLANVDLDTRIHVKAQKHWLATVWPADLPPPTVDEDEDITSPLSAPTNAWTRSSTSADAVATLHWPVQLQGPFPYGSATWSHPNSKAHSVAAVAYPGASPNNLGRAPVLAIGWSSGHVTIVVMERPVQPRWQLKKPKPQQSSSSPPPPSVYLVECINIGATCDNGKLHLATHPLNAQVVYALHSTGVHVLHLPYVTAPLAPPPFTASVHRVLSLAPSATALVTGAAVIYSVERGHVLVVLYASGQWELVNVSAKTASCCSSSSIVRAPAPSSSFTATTPVVTPLAQLVDELQEKFVSHKIHVQGGSTSLPDTTIDTFHFAQNHIPALLDQAAYVEAIGAATRSRIELHREWKDQQTTDAATLDGALGASASAFADLLTRVQALQAKQSQLNDRAAAVLQAVKENQTVLSKAEIQYKQELQEMAHAARRLVPKVTQVKLDAQKLLRNALVDISPPTTASSLSPDRARICHDVLTAEAQLIADTTARLHELTSLVASSLHL</sequence>
<feature type="region of interest" description="Disordered" evidence="8">
    <location>
        <begin position="1"/>
        <end position="57"/>
    </location>
</feature>
<evidence type="ECO:0008006" key="10">
    <source>
        <dbReference type="Google" id="ProtNLM"/>
    </source>
</evidence>
<dbReference type="OrthoDB" id="341482at2759"/>
<evidence type="ECO:0000256" key="8">
    <source>
        <dbReference type="SAM" id="MobiDB-lite"/>
    </source>
</evidence>
<dbReference type="GO" id="GO:0000055">
    <property type="term" value="P:ribosomal large subunit export from nucleus"/>
    <property type="evidence" value="ECO:0007669"/>
    <property type="project" value="InterPro"/>
</dbReference>
<evidence type="ECO:0000256" key="5">
    <source>
        <dbReference type="ARBA" id="ARBA00023010"/>
    </source>
</evidence>
<dbReference type="GO" id="GO:0006406">
    <property type="term" value="P:mRNA export from nucleus"/>
    <property type="evidence" value="ECO:0007669"/>
    <property type="project" value="TreeGrafter"/>
</dbReference>
<dbReference type="InterPro" id="IPR019321">
    <property type="entry name" value="Nucleoporin_Nup88"/>
</dbReference>
<accession>W4GSE0</accession>
<evidence type="ECO:0000256" key="6">
    <source>
        <dbReference type="ARBA" id="ARBA00023132"/>
    </source>
</evidence>
<protein>
    <recommendedName>
        <fullName evidence="10">Nucleoporin Nup88</fullName>
    </recommendedName>
</protein>
<keyword evidence="7" id="KW-0539">Nucleus</keyword>
<dbReference type="GO" id="GO:0005643">
    <property type="term" value="C:nuclear pore"/>
    <property type="evidence" value="ECO:0007669"/>
    <property type="project" value="UniProtKB-SubCell"/>
</dbReference>